<reference evidence="15" key="1">
    <citation type="submission" date="2017-12" db="EMBL/GenBank/DDBJ databases">
        <title>Whole genome sequencing of Acidipropionibacterium jensenii strains JS279 and JS280.</title>
        <authorList>
            <person name="Deptula P."/>
            <person name="Laine P."/>
            <person name="Smolander O.-P."/>
            <person name="Paulin L."/>
            <person name="Auvinen P."/>
            <person name="Varmanen P."/>
        </authorList>
    </citation>
    <scope>NUCLEOTIDE SEQUENCE [LARGE SCALE GENOMIC DNA]</scope>
    <source>
        <strain evidence="15">JS280</strain>
    </source>
</reference>
<dbReference type="PANTHER" id="PTHR34135:SF2">
    <property type="entry name" value="LYSOZYME"/>
    <property type="match status" value="1"/>
</dbReference>
<keyword evidence="6" id="KW-0929">Antimicrobial</keyword>
<evidence type="ECO:0000256" key="11">
    <source>
        <dbReference type="ARBA" id="ARBA00055588"/>
    </source>
</evidence>
<dbReference type="SMART" id="SM00641">
    <property type="entry name" value="Glyco_25"/>
    <property type="match status" value="1"/>
</dbReference>
<dbReference type="Pfam" id="PF08310">
    <property type="entry name" value="LGFP"/>
    <property type="match status" value="2"/>
</dbReference>
<evidence type="ECO:0000256" key="2">
    <source>
        <dbReference type="ARBA" id="ARBA00004613"/>
    </source>
</evidence>
<feature type="chain" id="PRO_5019336404" description="lysozyme" evidence="13">
    <location>
        <begin position="32"/>
        <end position="496"/>
    </location>
</feature>
<gene>
    <name evidence="14" type="ORF">C0Z10_00925</name>
</gene>
<keyword evidence="5" id="KW-0964">Secreted</keyword>
<dbReference type="FunFam" id="3.20.20.80:FF:000060">
    <property type="entry name" value="Lysozyme M1"/>
    <property type="match status" value="1"/>
</dbReference>
<comment type="similarity">
    <text evidence="3">Belongs to the glycosyl hydrolase 25 family.</text>
</comment>
<dbReference type="EC" id="3.2.1.17" evidence="4"/>
<dbReference type="GO" id="GO:0005576">
    <property type="term" value="C:extracellular region"/>
    <property type="evidence" value="ECO:0007669"/>
    <property type="project" value="UniProtKB-SubCell"/>
</dbReference>
<dbReference type="InterPro" id="IPR002053">
    <property type="entry name" value="Glyco_hydro_25"/>
</dbReference>
<evidence type="ECO:0000256" key="13">
    <source>
        <dbReference type="SAM" id="SignalP"/>
    </source>
</evidence>
<dbReference type="InterPro" id="IPR013207">
    <property type="entry name" value="LGFP"/>
</dbReference>
<dbReference type="InterPro" id="IPR018077">
    <property type="entry name" value="Glyco_hydro_fam25_subgr"/>
</dbReference>
<dbReference type="SUPFAM" id="SSF51445">
    <property type="entry name" value="(Trans)glycosidases"/>
    <property type="match status" value="1"/>
</dbReference>
<feature type="signal peptide" evidence="13">
    <location>
        <begin position="1"/>
        <end position="31"/>
    </location>
</feature>
<dbReference type="AlphaFoldDB" id="A0A3T0RWN5"/>
<keyword evidence="7" id="KW-0081">Bacteriolytic enzyme</keyword>
<protein>
    <recommendedName>
        <fullName evidence="4">lysozyme</fullName>
        <ecNumber evidence="4">3.2.1.17</ecNumber>
    </recommendedName>
</protein>
<comment type="function">
    <text evidence="11">This enzyme has both lysozyme (acetylmuramidase) and diacetylmuramidase activities.</text>
</comment>
<evidence type="ECO:0000256" key="9">
    <source>
        <dbReference type="ARBA" id="ARBA00023157"/>
    </source>
</evidence>
<dbReference type="GO" id="GO:0016998">
    <property type="term" value="P:cell wall macromolecule catabolic process"/>
    <property type="evidence" value="ECO:0007669"/>
    <property type="project" value="InterPro"/>
</dbReference>
<evidence type="ECO:0000313" key="15">
    <source>
        <dbReference type="Proteomes" id="UP000285875"/>
    </source>
</evidence>
<keyword evidence="8" id="KW-0378">Hydrolase</keyword>
<organism evidence="14 15">
    <name type="scientific">Acidipropionibacterium jensenii</name>
    <dbReference type="NCBI Taxonomy" id="1749"/>
    <lineage>
        <taxon>Bacteria</taxon>
        <taxon>Bacillati</taxon>
        <taxon>Actinomycetota</taxon>
        <taxon>Actinomycetes</taxon>
        <taxon>Propionibacteriales</taxon>
        <taxon>Propionibacteriaceae</taxon>
        <taxon>Acidipropionibacterium</taxon>
    </lineage>
</organism>
<dbReference type="Proteomes" id="UP000285875">
    <property type="component" value="Chromosome"/>
</dbReference>
<keyword evidence="10" id="KW-0326">Glycosidase</keyword>
<dbReference type="Pfam" id="PF01183">
    <property type="entry name" value="Glyco_hydro_25"/>
    <property type="match status" value="1"/>
</dbReference>
<evidence type="ECO:0000256" key="4">
    <source>
        <dbReference type="ARBA" id="ARBA00012732"/>
    </source>
</evidence>
<dbReference type="CDD" id="cd06412">
    <property type="entry name" value="GH25_CH-type"/>
    <property type="match status" value="1"/>
</dbReference>
<evidence type="ECO:0000256" key="3">
    <source>
        <dbReference type="ARBA" id="ARBA00010646"/>
    </source>
</evidence>
<dbReference type="GO" id="GO:0003796">
    <property type="term" value="F:lysozyme activity"/>
    <property type="evidence" value="ECO:0007669"/>
    <property type="project" value="UniProtKB-EC"/>
</dbReference>
<dbReference type="GO" id="GO:0009253">
    <property type="term" value="P:peptidoglycan catabolic process"/>
    <property type="evidence" value="ECO:0007669"/>
    <property type="project" value="InterPro"/>
</dbReference>
<dbReference type="Gene3D" id="3.20.20.80">
    <property type="entry name" value="Glycosidases"/>
    <property type="match status" value="1"/>
</dbReference>
<keyword evidence="9" id="KW-1015">Disulfide bond</keyword>
<evidence type="ECO:0000256" key="1">
    <source>
        <dbReference type="ARBA" id="ARBA00000632"/>
    </source>
</evidence>
<dbReference type="InterPro" id="IPR017853">
    <property type="entry name" value="GH"/>
</dbReference>
<sequence>MWVGRCRIVRDLVAAATLVAMATALPLAASADPGSTSTENGKPGDHSMGSQIEKYEGSGPTPRRAAPRTRALTVDVGVPGLDVSSHDGVTDWSSRWADGYRFVWVKATEATSYVNPLFSGQYSGSAAQGLLRGAYHFAIPSSSSGTDQAKYFSDNGGGWSRDGATLPGALDLEYNPYKGGVCYGLSQAQMVAWIKDFNTYYANRWGRYPIIYTSTSWWNRCVGSSVADTNALWVARYASAVGALPINWSTHTVWQHADTGYDQNFFNGSIAQLSSFAGASNPARGYSVSGAIGVKYNTVRKALGEPTAAAVRRGDGGYYQTFTRGVITYSSRTGAHEFHGAINARWRSLGVETAFSRLGYATSDGNSFVAFSRGGIVNNPGRGRAFLVEGAIFRKLQTAGGTPRLGYPKSDEVNGRGNGVRRMNWFEAGAITWDVNGRTAVVRGAIHKTWAYRGSERSRYGRPISDEYRLGKRTAQNFSNHYRLEYQGGTVREVRA</sequence>
<accession>A0A3T0RWN5</accession>
<dbReference type="GO" id="GO:0016052">
    <property type="term" value="P:carbohydrate catabolic process"/>
    <property type="evidence" value="ECO:0007669"/>
    <property type="project" value="TreeGrafter"/>
</dbReference>
<evidence type="ECO:0000256" key="10">
    <source>
        <dbReference type="ARBA" id="ARBA00023295"/>
    </source>
</evidence>
<comment type="catalytic activity">
    <reaction evidence="1">
        <text>Hydrolysis of (1-&gt;4)-beta-linkages between N-acetylmuramic acid and N-acetyl-D-glucosamine residues in a peptidoglycan and between N-acetyl-D-glucosamine residues in chitodextrins.</text>
        <dbReference type="EC" id="3.2.1.17"/>
    </reaction>
</comment>
<dbReference type="EMBL" id="CP025570">
    <property type="protein sequence ID" value="AZZ38547.1"/>
    <property type="molecule type" value="Genomic_DNA"/>
</dbReference>
<evidence type="ECO:0000256" key="8">
    <source>
        <dbReference type="ARBA" id="ARBA00022801"/>
    </source>
</evidence>
<dbReference type="GO" id="GO:0042742">
    <property type="term" value="P:defense response to bacterium"/>
    <property type="evidence" value="ECO:0007669"/>
    <property type="project" value="UniProtKB-KW"/>
</dbReference>
<dbReference type="GO" id="GO:0031640">
    <property type="term" value="P:killing of cells of another organism"/>
    <property type="evidence" value="ECO:0007669"/>
    <property type="project" value="UniProtKB-KW"/>
</dbReference>
<evidence type="ECO:0000256" key="5">
    <source>
        <dbReference type="ARBA" id="ARBA00022525"/>
    </source>
</evidence>
<name>A0A3T0RWN5_9ACTN</name>
<dbReference type="PANTHER" id="PTHR34135">
    <property type="entry name" value="LYSOZYME"/>
    <property type="match status" value="1"/>
</dbReference>
<evidence type="ECO:0000313" key="14">
    <source>
        <dbReference type="EMBL" id="AZZ38547.1"/>
    </source>
</evidence>
<dbReference type="KEGG" id="aji:C0Z10_00925"/>
<keyword evidence="13" id="KW-0732">Signal</keyword>
<evidence type="ECO:0000256" key="7">
    <source>
        <dbReference type="ARBA" id="ARBA00022638"/>
    </source>
</evidence>
<dbReference type="PROSITE" id="PS51904">
    <property type="entry name" value="GLYCOSYL_HYDROL_F25_2"/>
    <property type="match status" value="1"/>
</dbReference>
<evidence type="ECO:0000256" key="12">
    <source>
        <dbReference type="SAM" id="MobiDB-lite"/>
    </source>
</evidence>
<comment type="subcellular location">
    <subcellularLocation>
        <location evidence="2">Secreted</location>
    </subcellularLocation>
</comment>
<evidence type="ECO:0000256" key="6">
    <source>
        <dbReference type="ARBA" id="ARBA00022529"/>
    </source>
</evidence>
<proteinExistence type="inferred from homology"/>
<feature type="region of interest" description="Disordered" evidence="12">
    <location>
        <begin position="29"/>
        <end position="68"/>
    </location>
</feature>